<comment type="caution">
    <text evidence="5">The sequence shown here is derived from an EMBL/GenBank/DDBJ whole genome shotgun (WGS) entry which is preliminary data.</text>
</comment>
<dbReference type="EMBL" id="JAVRHP010000163">
    <property type="protein sequence ID" value="MDT0651712.1"/>
    <property type="molecule type" value="Genomic_DNA"/>
</dbReference>
<dbReference type="Proteomes" id="UP001248819">
    <property type="component" value="Unassembled WGS sequence"/>
</dbReference>
<keyword evidence="1" id="KW-0805">Transcription regulation</keyword>
<proteinExistence type="predicted"/>
<keyword evidence="3" id="KW-0804">Transcription</keyword>
<evidence type="ECO:0000256" key="3">
    <source>
        <dbReference type="ARBA" id="ARBA00023163"/>
    </source>
</evidence>
<reference evidence="5 6" key="1">
    <citation type="submission" date="2023-09" db="EMBL/GenBank/DDBJ databases">
        <authorList>
            <person name="Rey-Velasco X."/>
        </authorList>
    </citation>
    <scope>NUCLEOTIDE SEQUENCE [LARGE SCALE GENOMIC DNA]</scope>
    <source>
        <strain evidence="5 6">F297</strain>
    </source>
</reference>
<gene>
    <name evidence="5" type="ORF">RM529_16305</name>
</gene>
<dbReference type="Pfam" id="PF12833">
    <property type="entry name" value="HTH_18"/>
    <property type="match status" value="1"/>
</dbReference>
<dbReference type="InterPro" id="IPR018060">
    <property type="entry name" value="HTH_AraC"/>
</dbReference>
<evidence type="ECO:0000256" key="2">
    <source>
        <dbReference type="ARBA" id="ARBA00023125"/>
    </source>
</evidence>
<dbReference type="PANTHER" id="PTHR43280:SF32">
    <property type="entry name" value="TRANSCRIPTIONAL REGULATORY PROTEIN"/>
    <property type="match status" value="1"/>
</dbReference>
<evidence type="ECO:0000313" key="6">
    <source>
        <dbReference type="Proteomes" id="UP001248819"/>
    </source>
</evidence>
<sequence>MSNIHRVKTISEFHQITGLPKPDHPLISIVDYSAIEIPPNSDKINWIFDFYQIAIKRGLNAKMKYGQQEYDFDDGVMFFIAPNQVFRIEPETRSGNERSGWMLQFHPKFLRNTALNKEIKQFEFFNYTVNEALFLSENEEAKIGNIVQNIQQEYDPNIDKFSQNIIISQINTLLGYSERFYERQFLTRKKANHLVINRFEEILNNYFNYEDLVIKGLPTVQFISESLNLSPSYLSTLLKTLTGRSPRQHIQEQLIEKAREKLSATDLTIGEIAYDLGFEHPQSFSKFFKSKTKLSPMKFRKSFI</sequence>
<dbReference type="InterPro" id="IPR009057">
    <property type="entry name" value="Homeodomain-like_sf"/>
</dbReference>
<dbReference type="SUPFAM" id="SSF46689">
    <property type="entry name" value="Homeodomain-like"/>
    <property type="match status" value="1"/>
</dbReference>
<feature type="domain" description="HTH araC/xylS-type" evidence="4">
    <location>
        <begin position="197"/>
        <end position="302"/>
    </location>
</feature>
<evidence type="ECO:0000313" key="5">
    <source>
        <dbReference type="EMBL" id="MDT0651712.1"/>
    </source>
</evidence>
<evidence type="ECO:0000256" key="1">
    <source>
        <dbReference type="ARBA" id="ARBA00023015"/>
    </source>
</evidence>
<protein>
    <submittedName>
        <fullName evidence="5">Helix-turn-helix transcriptional regulator</fullName>
    </submittedName>
</protein>
<dbReference type="Gene3D" id="1.10.10.60">
    <property type="entry name" value="Homeodomain-like"/>
    <property type="match status" value="1"/>
</dbReference>
<keyword evidence="6" id="KW-1185">Reference proteome</keyword>
<dbReference type="PROSITE" id="PS01124">
    <property type="entry name" value="HTH_ARAC_FAMILY_2"/>
    <property type="match status" value="1"/>
</dbReference>
<name>A0ABU3CZB4_9FLAO</name>
<dbReference type="SMART" id="SM00342">
    <property type="entry name" value="HTH_ARAC"/>
    <property type="match status" value="1"/>
</dbReference>
<dbReference type="PANTHER" id="PTHR43280">
    <property type="entry name" value="ARAC-FAMILY TRANSCRIPTIONAL REGULATOR"/>
    <property type="match status" value="1"/>
</dbReference>
<keyword evidence="2" id="KW-0238">DNA-binding</keyword>
<organism evidence="5 6">
    <name type="scientific">Autumnicola edwardsiae</name>
    <dbReference type="NCBI Taxonomy" id="3075594"/>
    <lineage>
        <taxon>Bacteria</taxon>
        <taxon>Pseudomonadati</taxon>
        <taxon>Bacteroidota</taxon>
        <taxon>Flavobacteriia</taxon>
        <taxon>Flavobacteriales</taxon>
        <taxon>Flavobacteriaceae</taxon>
        <taxon>Autumnicola</taxon>
    </lineage>
</organism>
<accession>A0ABU3CZB4</accession>
<evidence type="ECO:0000259" key="4">
    <source>
        <dbReference type="PROSITE" id="PS01124"/>
    </source>
</evidence>
<dbReference type="RefSeq" id="WP_311485801.1">
    <property type="nucleotide sequence ID" value="NZ_JAVRHP010000163.1"/>
</dbReference>